<dbReference type="FunFam" id="3.30.70.270:FF:000020">
    <property type="entry name" value="Transposon Tf2-6 polyprotein-like Protein"/>
    <property type="match status" value="1"/>
</dbReference>
<dbReference type="PANTHER" id="PTHR37984:SF5">
    <property type="entry name" value="PROTEIN NYNRIN-LIKE"/>
    <property type="match status" value="1"/>
</dbReference>
<dbReference type="InterPro" id="IPR043502">
    <property type="entry name" value="DNA/RNA_pol_sf"/>
</dbReference>
<keyword evidence="4" id="KW-0255">Endonuclease</keyword>
<keyword evidence="6" id="KW-0695">RNA-directed DNA polymerase</keyword>
<dbReference type="InterPro" id="IPR041373">
    <property type="entry name" value="RT_RNaseH"/>
</dbReference>
<keyword evidence="3" id="KW-0540">Nuclease</keyword>
<feature type="domain" description="Reverse transcriptase" evidence="8">
    <location>
        <begin position="392"/>
        <end position="599"/>
    </location>
</feature>
<evidence type="ECO:0000256" key="1">
    <source>
        <dbReference type="ARBA" id="ARBA00022679"/>
    </source>
</evidence>
<dbReference type="Pfam" id="PF17917">
    <property type="entry name" value="RT_RNaseH"/>
    <property type="match status" value="1"/>
</dbReference>
<evidence type="ECO:0000256" key="5">
    <source>
        <dbReference type="ARBA" id="ARBA00022801"/>
    </source>
</evidence>
<dbReference type="Pfam" id="PF00078">
    <property type="entry name" value="RVT_1"/>
    <property type="match status" value="1"/>
</dbReference>
<feature type="region of interest" description="Disordered" evidence="7">
    <location>
        <begin position="1"/>
        <end position="59"/>
    </location>
</feature>
<gene>
    <name evidence="9" type="ORF">SI8410_11015948</name>
</gene>
<feature type="region of interest" description="Disordered" evidence="7">
    <location>
        <begin position="77"/>
        <end position="138"/>
    </location>
</feature>
<evidence type="ECO:0000259" key="8">
    <source>
        <dbReference type="PROSITE" id="PS50878"/>
    </source>
</evidence>
<dbReference type="PANTHER" id="PTHR37984">
    <property type="entry name" value="PROTEIN CBG26694"/>
    <property type="match status" value="1"/>
</dbReference>
<keyword evidence="2" id="KW-0548">Nucleotidyltransferase</keyword>
<dbReference type="InterPro" id="IPR000477">
    <property type="entry name" value="RT_dom"/>
</dbReference>
<reference evidence="9" key="1">
    <citation type="submission" date="2020-02" db="EMBL/GenBank/DDBJ databases">
        <authorList>
            <person name="Scholz U."/>
            <person name="Mascher M."/>
            <person name="Fiebig A."/>
        </authorList>
    </citation>
    <scope>NUCLEOTIDE SEQUENCE</scope>
</reference>
<sequence length="851" mass="97442">MSRMNSRVDEIQDFVKTNIPTSTDNKKGKQVLFSDQLPSQATINPRNQGSSSSQTHNLSHVHVDEEEVEAALAISSLRSGKDLPDPYKDHPLHKSSIDDETPTVVVEPDSSLDDEEERVQVELNPDTYKPPMPYPQVLSKPKAKVSESDDHLLETFQKVTITIPLVDAIKHISSYAKFLKGICTHHRSPKRIQLSENISSIMMNSLPIKKRDPGAPMITTVTNWGKGEVILKVGEYMVKVNINKLMKYPSQAFEDLGVIDLFDDQDIETCIEEVMTVNKGADFEELLLDDPTGELKPLPSTLKYAFLDSQQVKPVIISSQLNEEQEKRLLDVLRRNEQAIGWTLADLRGLDPSLCTHRIFLEDESRPVREAQRRLNPKVWEAVKEEILKWLNAEIIYPISDSQWVSPVHVVPKQARVTVTVNDKGEEIQTRLPTKWRVCIDYRKLNAATKKDHFPLPFIDQILDRLAGQTYFCFLDGYSGYNQIAIHPDDQEKTTFTCPFGTFAFRRMPFGLCNAPATFQRCMTAIFSDFLGDSLEVFMDNFSVFGDDFDSYLTHLTKILEHLVSGKGLEVDKAKIEVIQNLPLPTTLRDLHSFLGHVGFYRRFIRDFAKVSKPLTTLLCKDKDFFIDKEGERAFEMLKLALIEAPILQSPNWDLPFEIMCDASDYAVGAVLGQRIDKKPTAIWYASKTLAEAQMNYMTTEKELLAVVYALEKFRPYILGSKIFIYTDHAALKYLFSKKEAKPRLIRWVLLLQEFDLEIRDKKGSENSVADHLSRLHILGTGDISDSFPDEHLLAVSSHAPWFAHIVNFLVTGSILDHWNQHRKDKFFHELKYYYWEEPLLFHVGYDQIIR</sequence>
<evidence type="ECO:0000256" key="6">
    <source>
        <dbReference type="ARBA" id="ARBA00022918"/>
    </source>
</evidence>
<protein>
    <recommendedName>
        <fullName evidence="8">Reverse transcriptase domain-containing protein</fullName>
    </recommendedName>
</protein>
<dbReference type="OrthoDB" id="670199at2759"/>
<dbReference type="FunFam" id="3.10.20.370:FF:000001">
    <property type="entry name" value="Retrovirus-related Pol polyprotein from transposon 17.6-like protein"/>
    <property type="match status" value="1"/>
</dbReference>
<evidence type="ECO:0000256" key="4">
    <source>
        <dbReference type="ARBA" id="ARBA00022759"/>
    </source>
</evidence>
<dbReference type="Gene3D" id="3.30.70.270">
    <property type="match status" value="2"/>
</dbReference>
<evidence type="ECO:0000256" key="3">
    <source>
        <dbReference type="ARBA" id="ARBA00022722"/>
    </source>
</evidence>
<feature type="compositionally biased region" description="Basic and acidic residues" evidence="7">
    <location>
        <begin position="79"/>
        <end position="97"/>
    </location>
</feature>
<dbReference type="InterPro" id="IPR050951">
    <property type="entry name" value="Retrovirus_Pol_polyprotein"/>
</dbReference>
<dbReference type="Proteomes" id="UP000663760">
    <property type="component" value="Chromosome 11"/>
</dbReference>
<feature type="compositionally biased region" description="Polar residues" evidence="7">
    <location>
        <begin position="36"/>
        <end position="58"/>
    </location>
</feature>
<dbReference type="AlphaFoldDB" id="A0A7I8L5V7"/>
<dbReference type="InterPro" id="IPR043128">
    <property type="entry name" value="Rev_trsase/Diguanyl_cyclase"/>
</dbReference>
<keyword evidence="5" id="KW-0378">Hydrolase</keyword>
<dbReference type="PROSITE" id="PS50878">
    <property type="entry name" value="RT_POL"/>
    <property type="match status" value="1"/>
</dbReference>
<keyword evidence="10" id="KW-1185">Reference proteome</keyword>
<dbReference type="GO" id="GO:0003964">
    <property type="term" value="F:RNA-directed DNA polymerase activity"/>
    <property type="evidence" value="ECO:0007669"/>
    <property type="project" value="UniProtKB-KW"/>
</dbReference>
<dbReference type="EMBL" id="LR746274">
    <property type="protein sequence ID" value="CAA7405270.1"/>
    <property type="molecule type" value="Genomic_DNA"/>
</dbReference>
<keyword evidence="1" id="KW-0808">Transferase</keyword>
<dbReference type="SUPFAM" id="SSF56672">
    <property type="entry name" value="DNA/RNA polymerases"/>
    <property type="match status" value="1"/>
</dbReference>
<dbReference type="CDD" id="cd09274">
    <property type="entry name" value="RNase_HI_RT_Ty3"/>
    <property type="match status" value="1"/>
</dbReference>
<feature type="compositionally biased region" description="Basic and acidic residues" evidence="7">
    <location>
        <begin position="1"/>
        <end position="10"/>
    </location>
</feature>
<name>A0A7I8L5V7_SPIIN</name>
<evidence type="ECO:0000256" key="2">
    <source>
        <dbReference type="ARBA" id="ARBA00022695"/>
    </source>
</evidence>
<proteinExistence type="predicted"/>
<dbReference type="Gene3D" id="3.10.10.10">
    <property type="entry name" value="HIV Type 1 Reverse Transcriptase, subunit A, domain 1"/>
    <property type="match status" value="1"/>
</dbReference>
<evidence type="ECO:0000313" key="10">
    <source>
        <dbReference type="Proteomes" id="UP000663760"/>
    </source>
</evidence>
<evidence type="ECO:0000313" key="9">
    <source>
        <dbReference type="EMBL" id="CAA7405270.1"/>
    </source>
</evidence>
<dbReference type="GO" id="GO:0004519">
    <property type="term" value="F:endonuclease activity"/>
    <property type="evidence" value="ECO:0007669"/>
    <property type="project" value="UniProtKB-KW"/>
</dbReference>
<organism evidence="9 10">
    <name type="scientific">Spirodela intermedia</name>
    <name type="common">Intermediate duckweed</name>
    <dbReference type="NCBI Taxonomy" id="51605"/>
    <lineage>
        <taxon>Eukaryota</taxon>
        <taxon>Viridiplantae</taxon>
        <taxon>Streptophyta</taxon>
        <taxon>Embryophyta</taxon>
        <taxon>Tracheophyta</taxon>
        <taxon>Spermatophyta</taxon>
        <taxon>Magnoliopsida</taxon>
        <taxon>Liliopsida</taxon>
        <taxon>Araceae</taxon>
        <taxon>Lemnoideae</taxon>
        <taxon>Spirodela</taxon>
    </lineage>
</organism>
<dbReference type="GO" id="GO:0016787">
    <property type="term" value="F:hydrolase activity"/>
    <property type="evidence" value="ECO:0007669"/>
    <property type="project" value="UniProtKB-KW"/>
</dbReference>
<dbReference type="CDD" id="cd01647">
    <property type="entry name" value="RT_LTR"/>
    <property type="match status" value="1"/>
</dbReference>
<accession>A0A7I8L5V7</accession>
<evidence type="ECO:0000256" key="7">
    <source>
        <dbReference type="SAM" id="MobiDB-lite"/>
    </source>
</evidence>